<protein>
    <recommendedName>
        <fullName evidence="3">DUF4097 domain-containing protein</fullName>
    </recommendedName>
</protein>
<keyword evidence="2" id="KW-0732">Signal</keyword>
<keyword evidence="5" id="KW-1185">Reference proteome</keyword>
<sequence>MIATRVSPLVLLPALAVLLAGCGGVTLTTDAGSDPGGSPAEPTSERGTDRHDGAVARVEILSDAGDVTLRSGPEGSATVDHERRWTGPQPELTQELAGDVLRVTARCPEPGERCETRLTVTVPAAAASSVDLGAGDVRVEGLTGAHELRTAGGDVTGSGLAGPRVSATSTAGDVTLVFVAPPAAVVAESTAGDVAVVVPIGPVYRVDAGTTVGSVEVGVADDPGADATISAHSTAGDVRVTHG</sequence>
<evidence type="ECO:0000259" key="3">
    <source>
        <dbReference type="Pfam" id="PF13349"/>
    </source>
</evidence>
<dbReference type="InterPro" id="IPR025164">
    <property type="entry name" value="Toastrack_DUF4097"/>
</dbReference>
<evidence type="ECO:0000256" key="2">
    <source>
        <dbReference type="SAM" id="SignalP"/>
    </source>
</evidence>
<evidence type="ECO:0000313" key="5">
    <source>
        <dbReference type="Proteomes" id="UP001143463"/>
    </source>
</evidence>
<reference evidence="4" key="2">
    <citation type="submission" date="2023-01" db="EMBL/GenBank/DDBJ databases">
        <authorList>
            <person name="Sun Q."/>
            <person name="Evtushenko L."/>
        </authorList>
    </citation>
    <scope>NUCLEOTIDE SEQUENCE</scope>
    <source>
        <strain evidence="4">VKM Ac-1069</strain>
    </source>
</reference>
<evidence type="ECO:0000256" key="1">
    <source>
        <dbReference type="SAM" id="MobiDB-lite"/>
    </source>
</evidence>
<reference evidence="4" key="1">
    <citation type="journal article" date="2014" name="Int. J. Syst. Evol. Microbiol.">
        <title>Complete genome sequence of Corynebacterium casei LMG S-19264T (=DSM 44701T), isolated from a smear-ripened cheese.</title>
        <authorList>
            <consortium name="US DOE Joint Genome Institute (JGI-PGF)"/>
            <person name="Walter F."/>
            <person name="Albersmeier A."/>
            <person name="Kalinowski J."/>
            <person name="Ruckert C."/>
        </authorList>
    </citation>
    <scope>NUCLEOTIDE SEQUENCE</scope>
    <source>
        <strain evidence="4">VKM Ac-1069</strain>
    </source>
</reference>
<proteinExistence type="predicted"/>
<organism evidence="4 5">
    <name type="scientific">Pseudonocardia halophobica</name>
    <dbReference type="NCBI Taxonomy" id="29401"/>
    <lineage>
        <taxon>Bacteria</taxon>
        <taxon>Bacillati</taxon>
        <taxon>Actinomycetota</taxon>
        <taxon>Actinomycetes</taxon>
        <taxon>Pseudonocardiales</taxon>
        <taxon>Pseudonocardiaceae</taxon>
        <taxon>Pseudonocardia</taxon>
    </lineage>
</organism>
<gene>
    <name evidence="4" type="ORF">GCM10017577_50810</name>
</gene>
<accession>A0A9W6L5B9</accession>
<feature type="region of interest" description="Disordered" evidence="1">
    <location>
        <begin position="28"/>
        <end position="51"/>
    </location>
</feature>
<feature type="signal peptide" evidence="2">
    <location>
        <begin position="1"/>
        <end position="19"/>
    </location>
</feature>
<feature type="domain" description="DUF4097" evidence="3">
    <location>
        <begin position="125"/>
        <end position="238"/>
    </location>
</feature>
<dbReference type="Pfam" id="PF13349">
    <property type="entry name" value="DUF4097"/>
    <property type="match status" value="1"/>
</dbReference>
<dbReference type="RefSeq" id="WP_037038507.1">
    <property type="nucleotide sequence ID" value="NZ_BAAAUZ010000037.1"/>
</dbReference>
<evidence type="ECO:0000313" key="4">
    <source>
        <dbReference type="EMBL" id="GLL13936.1"/>
    </source>
</evidence>
<dbReference type="PROSITE" id="PS51257">
    <property type="entry name" value="PROKAR_LIPOPROTEIN"/>
    <property type="match status" value="1"/>
</dbReference>
<dbReference type="Proteomes" id="UP001143463">
    <property type="component" value="Unassembled WGS sequence"/>
</dbReference>
<dbReference type="AlphaFoldDB" id="A0A9W6L5B9"/>
<comment type="caution">
    <text evidence="4">The sequence shown here is derived from an EMBL/GenBank/DDBJ whole genome shotgun (WGS) entry which is preliminary data.</text>
</comment>
<feature type="chain" id="PRO_5040815808" description="DUF4097 domain-containing protein" evidence="2">
    <location>
        <begin position="20"/>
        <end position="243"/>
    </location>
</feature>
<dbReference type="Gene3D" id="2.160.20.120">
    <property type="match status" value="1"/>
</dbReference>
<name>A0A9W6L5B9_9PSEU</name>
<dbReference type="EMBL" id="BSFQ01000026">
    <property type="protein sequence ID" value="GLL13936.1"/>
    <property type="molecule type" value="Genomic_DNA"/>
</dbReference>